<protein>
    <submittedName>
        <fullName evidence="6">LysR family transcriptional regulator</fullName>
    </submittedName>
</protein>
<proteinExistence type="inferred from homology"/>
<name>A0A2H5FPS4_9GAMM</name>
<evidence type="ECO:0000256" key="4">
    <source>
        <dbReference type="ARBA" id="ARBA00023163"/>
    </source>
</evidence>
<dbReference type="Proteomes" id="UP000234343">
    <property type="component" value="Chromosome"/>
</dbReference>
<dbReference type="EMBL" id="CP025491">
    <property type="protein sequence ID" value="AUH73493.1"/>
    <property type="molecule type" value="Genomic_DNA"/>
</dbReference>
<dbReference type="GO" id="GO:0003700">
    <property type="term" value="F:DNA-binding transcription factor activity"/>
    <property type="evidence" value="ECO:0007669"/>
    <property type="project" value="InterPro"/>
</dbReference>
<keyword evidence="7" id="KW-1185">Reference proteome</keyword>
<feature type="domain" description="HTH lysR-type" evidence="5">
    <location>
        <begin position="1"/>
        <end position="58"/>
    </location>
</feature>
<dbReference type="Pfam" id="PF00126">
    <property type="entry name" value="HTH_1"/>
    <property type="match status" value="1"/>
</dbReference>
<reference evidence="6 7" key="1">
    <citation type="submission" date="2017-12" db="EMBL/GenBank/DDBJ databases">
        <title>Legionella sainthelensi LA01-117, whole genome sequence of a clinical isolate from New Zealand.</title>
        <authorList>
            <person name="Cree S.L."/>
            <person name="Slow S."/>
            <person name="Kennedy M.A."/>
            <person name="Murdoch D.R."/>
            <person name="Biggs P.J."/>
            <person name="Anderson T."/>
        </authorList>
    </citation>
    <scope>NUCLEOTIDE SEQUENCE [LARGE SCALE GENOMIC DNA]</scope>
    <source>
        <strain evidence="6 7">LA01-117</strain>
    </source>
</reference>
<dbReference type="KEGG" id="lsh:CAB17_16625"/>
<gene>
    <name evidence="6" type="ORF">CAB17_16625</name>
</gene>
<dbReference type="GO" id="GO:0003677">
    <property type="term" value="F:DNA binding"/>
    <property type="evidence" value="ECO:0007669"/>
    <property type="project" value="UniProtKB-KW"/>
</dbReference>
<keyword evidence="4" id="KW-0804">Transcription</keyword>
<accession>A0A2H5FPS4</accession>
<evidence type="ECO:0000256" key="3">
    <source>
        <dbReference type="ARBA" id="ARBA00023125"/>
    </source>
</evidence>
<dbReference type="Gene3D" id="3.40.190.290">
    <property type="match status" value="1"/>
</dbReference>
<dbReference type="PANTHER" id="PTHR30126">
    <property type="entry name" value="HTH-TYPE TRANSCRIPTIONAL REGULATOR"/>
    <property type="match status" value="1"/>
</dbReference>
<dbReference type="RefSeq" id="WP_101901012.1">
    <property type="nucleotide sequence ID" value="NZ_CP025491.2"/>
</dbReference>
<dbReference type="Gene3D" id="1.10.10.10">
    <property type="entry name" value="Winged helix-like DNA-binding domain superfamily/Winged helix DNA-binding domain"/>
    <property type="match status" value="1"/>
</dbReference>
<evidence type="ECO:0000256" key="1">
    <source>
        <dbReference type="ARBA" id="ARBA00009437"/>
    </source>
</evidence>
<dbReference type="SUPFAM" id="SSF53850">
    <property type="entry name" value="Periplasmic binding protein-like II"/>
    <property type="match status" value="1"/>
</dbReference>
<comment type="similarity">
    <text evidence="1">Belongs to the LysR transcriptional regulatory family.</text>
</comment>
<dbReference type="InterPro" id="IPR036390">
    <property type="entry name" value="WH_DNA-bd_sf"/>
</dbReference>
<keyword evidence="2" id="KW-0805">Transcription regulation</keyword>
<dbReference type="InterPro" id="IPR000847">
    <property type="entry name" value="LysR_HTH_N"/>
</dbReference>
<dbReference type="InterPro" id="IPR036388">
    <property type="entry name" value="WH-like_DNA-bd_sf"/>
</dbReference>
<dbReference type="CDD" id="cd05466">
    <property type="entry name" value="PBP2_LTTR_substrate"/>
    <property type="match status" value="1"/>
</dbReference>
<evidence type="ECO:0000256" key="2">
    <source>
        <dbReference type="ARBA" id="ARBA00023015"/>
    </source>
</evidence>
<evidence type="ECO:0000313" key="6">
    <source>
        <dbReference type="EMBL" id="AUH73493.1"/>
    </source>
</evidence>
<dbReference type="Pfam" id="PF03466">
    <property type="entry name" value="LysR_substrate"/>
    <property type="match status" value="1"/>
</dbReference>
<dbReference type="PROSITE" id="PS50931">
    <property type="entry name" value="HTH_LYSR"/>
    <property type="match status" value="1"/>
</dbReference>
<organism evidence="6 7">
    <name type="scientific">Legionella sainthelensi</name>
    <dbReference type="NCBI Taxonomy" id="28087"/>
    <lineage>
        <taxon>Bacteria</taxon>
        <taxon>Pseudomonadati</taxon>
        <taxon>Pseudomonadota</taxon>
        <taxon>Gammaproteobacteria</taxon>
        <taxon>Legionellales</taxon>
        <taxon>Legionellaceae</taxon>
        <taxon>Legionella</taxon>
    </lineage>
</organism>
<dbReference type="InterPro" id="IPR005119">
    <property type="entry name" value="LysR_subst-bd"/>
</dbReference>
<evidence type="ECO:0000313" key="7">
    <source>
        <dbReference type="Proteomes" id="UP000234343"/>
    </source>
</evidence>
<keyword evidence="3" id="KW-0238">DNA-binding</keyword>
<sequence length="303" mass="34464">MNIVELKSFLAVVEYHSISLASKKMNVTQPAITKRIQKLEAELGVQLFKKSSMRTELTDKGKLSIPYIRQLLHTYEGLMLQLAGKDDHSRLLSNIGASVYIAQSVLPEIQKYISSLNTNLLMNVKLIHERDVADGLFSGNFDVIISPLCFSFPKTVASTPLWREKLIIVAADAHPLHHKKNVTLDELALYDAVVMEKEIAIRQKIDELLWSNNLNLRVISEANTIYNNIAMTQQGLGWSVIYERLLTPGLSPIKIEGSDLYIDFHVYFLMKRKEERMLRLLIGYLQQFINASSGWKQFAIKSS</sequence>
<dbReference type="SUPFAM" id="SSF46785">
    <property type="entry name" value="Winged helix' DNA-binding domain"/>
    <property type="match status" value="1"/>
</dbReference>
<evidence type="ECO:0000259" key="5">
    <source>
        <dbReference type="PROSITE" id="PS50931"/>
    </source>
</evidence>
<dbReference type="PRINTS" id="PR00039">
    <property type="entry name" value="HTHLYSR"/>
</dbReference>
<dbReference type="AlphaFoldDB" id="A0A2H5FPS4"/>